<evidence type="ECO:0000313" key="14">
    <source>
        <dbReference type="EMBL" id="STD83863.1"/>
    </source>
</evidence>
<dbReference type="Proteomes" id="UP000571857">
    <property type="component" value="Unassembled WGS sequence"/>
</dbReference>
<evidence type="ECO:0000313" key="13">
    <source>
        <dbReference type="EMBL" id="QOG25890.1"/>
    </source>
</evidence>
<keyword evidence="7 10" id="KW-0283">Flagellar rotation</keyword>
<reference evidence="12 18" key="4">
    <citation type="submission" date="2023-06" db="EMBL/GenBank/DDBJ databases">
        <title>Acute promotion of culturable opportunistic pathogens and persistent increase of antibiotic resistance following antibiotic exposure in mouse gut microbiota.</title>
        <authorList>
            <person name="Li L."/>
            <person name="Wang B."/>
            <person name="Sun Y."/>
            <person name="Wang M."/>
            <person name="Xu H."/>
        </authorList>
    </citation>
    <scope>NUCLEOTIDE SEQUENCE [LARGE SCALE GENOMIC DNA]</scope>
    <source>
        <strain evidence="12 18">CRI2_2</strain>
    </source>
</reference>
<feature type="transmembrane region" description="Helical" evidence="10">
    <location>
        <begin position="21"/>
        <end position="45"/>
    </location>
</feature>
<keyword evidence="6 10" id="KW-0812">Transmembrane</keyword>
<evidence type="ECO:0000256" key="5">
    <source>
        <dbReference type="ARBA" id="ARBA00022500"/>
    </source>
</evidence>
<dbReference type="GO" id="GO:0071978">
    <property type="term" value="P:bacterial-type flagellum-dependent swarming motility"/>
    <property type="evidence" value="ECO:0007669"/>
    <property type="project" value="TreeGrafter"/>
</dbReference>
<evidence type="ECO:0000313" key="18">
    <source>
        <dbReference type="Proteomes" id="UP001241571"/>
    </source>
</evidence>
<evidence type="ECO:0000256" key="6">
    <source>
        <dbReference type="ARBA" id="ARBA00022692"/>
    </source>
</evidence>
<keyword evidence="5 10" id="KW-0145">Chemotaxis</keyword>
<reference evidence="11 17" key="3">
    <citation type="submission" date="2020-06" db="EMBL/GenBank/DDBJ databases">
        <title>Crossreactivity between MHC class I-restricted antigens from cancer cells and an enterococcal bacteriophage.</title>
        <authorList>
            <person name="Fluckiger A."/>
            <person name="Daillere R."/>
            <person name="Sassi M."/>
            <person name="Cattoir V."/>
            <person name="Kroemer G."/>
            <person name="Zitvogel L."/>
        </authorList>
    </citation>
    <scope>NUCLEOTIDE SEQUENCE [LARGE SCALE GENOMIC DNA]</scope>
    <source>
        <strain evidence="11 17">EG4</strain>
    </source>
</reference>
<dbReference type="Proteomes" id="UP001241571">
    <property type="component" value="Unassembled WGS sequence"/>
</dbReference>
<reference evidence="13 16" key="2">
    <citation type="submission" date="2020-03" db="EMBL/GenBank/DDBJ databases">
        <title>Characterization of ganglioside-mimicking enterococci.</title>
        <authorList>
            <person name="Patry R.T."/>
            <person name="Nothaft H."/>
            <person name="Bridger R."/>
            <person name="Shajahan A."/>
            <person name="Huynh S."/>
            <person name="Sanchez S."/>
            <person name="Azadi P."/>
            <person name="Cooper K."/>
            <person name="Miller W.G."/>
            <person name="Parker C.T."/>
            <person name="Wells L."/>
            <person name="Szymanski C.M."/>
        </authorList>
    </citation>
    <scope>NUCLEOTIDE SEQUENCE [LARGE SCALE GENOMIC DNA]</scope>
    <source>
        <strain evidence="13 16">EGM181</strain>
    </source>
</reference>
<evidence type="ECO:0000313" key="16">
    <source>
        <dbReference type="Proteomes" id="UP000516696"/>
    </source>
</evidence>
<comment type="subcellular location">
    <subcellularLocation>
        <location evidence="2">Cell membrane</location>
        <topology evidence="2">Single-pass membrane protein</topology>
    </subcellularLocation>
</comment>
<protein>
    <recommendedName>
        <fullName evidence="10">Flagellar protein FliL</fullName>
    </recommendedName>
</protein>
<accession>A0A1L8U1E2</accession>
<name>A0A1L8U1E2_ENTGA</name>
<keyword evidence="11" id="KW-0969">Cilium</keyword>
<gene>
    <name evidence="13" type="ORF">EGM181_00595</name>
    <name evidence="11" type="ORF">HWH42_07465</name>
    <name evidence="14" type="ORF">NCTC12360_02350</name>
    <name evidence="12" type="ORF">QRX88_11995</name>
</gene>
<evidence type="ECO:0000256" key="9">
    <source>
        <dbReference type="ARBA" id="ARBA00023136"/>
    </source>
</evidence>
<dbReference type="EMBL" id="CP050485">
    <property type="protein sequence ID" value="QOG25890.1"/>
    <property type="molecule type" value="Genomic_DNA"/>
</dbReference>
<dbReference type="Proteomes" id="UP000254807">
    <property type="component" value="Unassembled WGS sequence"/>
</dbReference>
<comment type="function">
    <text evidence="1 10">Controls the rotational direction of flagella during chemotaxis.</text>
</comment>
<dbReference type="EMBL" id="JABXJK010000034">
    <property type="protein sequence ID" value="MBA0972420.1"/>
    <property type="molecule type" value="Genomic_DNA"/>
</dbReference>
<comment type="similarity">
    <text evidence="3 10">Belongs to the FliL family.</text>
</comment>
<dbReference type="RefSeq" id="WP_060813685.1">
    <property type="nucleotide sequence ID" value="NZ_BSYC01000001.1"/>
</dbReference>
<keyword evidence="11" id="KW-0966">Cell projection</keyword>
<reference evidence="14 15" key="1">
    <citation type="submission" date="2018-06" db="EMBL/GenBank/DDBJ databases">
        <authorList>
            <consortium name="Pathogen Informatics"/>
            <person name="Doyle S."/>
        </authorList>
    </citation>
    <scope>NUCLEOTIDE SEQUENCE [LARGE SCALE GENOMIC DNA]</scope>
    <source>
        <strain evidence="14 15">NCTC12360</strain>
    </source>
</reference>
<sequence>MAKVKEKEEKEQGKEKSKEKGINLFLLIPILLVIVIGGTIGGTLVTNHFLVEDKTVAPKTKAKGIASDESIVALEEFLVNLEKEEGQEQQYMKVNLSILVDNEEKSEEVTKNVAVIRDSIVNLLRQKKASDILSSAESVPNLKKNLKEAINHEYGSAIVNEVYVTDLVIQ</sequence>
<evidence type="ECO:0000313" key="15">
    <source>
        <dbReference type="Proteomes" id="UP000254807"/>
    </source>
</evidence>
<dbReference type="AlphaFoldDB" id="A0A1L8U1E2"/>
<dbReference type="InterPro" id="IPR005503">
    <property type="entry name" value="FliL"/>
</dbReference>
<evidence type="ECO:0000256" key="10">
    <source>
        <dbReference type="RuleBase" id="RU364125"/>
    </source>
</evidence>
<keyword evidence="4 10" id="KW-1003">Cell membrane</keyword>
<dbReference type="EMBL" id="UFYW01000001">
    <property type="protein sequence ID" value="STD83863.1"/>
    <property type="molecule type" value="Genomic_DNA"/>
</dbReference>
<dbReference type="PANTHER" id="PTHR35091">
    <property type="entry name" value="FLAGELLAR PROTEIN FLIL"/>
    <property type="match status" value="1"/>
</dbReference>
<dbReference type="GO" id="GO:0009425">
    <property type="term" value="C:bacterial-type flagellum basal body"/>
    <property type="evidence" value="ECO:0007669"/>
    <property type="project" value="InterPro"/>
</dbReference>
<dbReference type="GO" id="GO:0005886">
    <property type="term" value="C:plasma membrane"/>
    <property type="evidence" value="ECO:0007669"/>
    <property type="project" value="UniProtKB-SubCell"/>
</dbReference>
<keyword evidence="8 10" id="KW-1133">Transmembrane helix</keyword>
<dbReference type="OrthoDB" id="2296561at2"/>
<organism evidence="11 17">
    <name type="scientific">Enterococcus gallinarum</name>
    <dbReference type="NCBI Taxonomy" id="1353"/>
    <lineage>
        <taxon>Bacteria</taxon>
        <taxon>Bacillati</taxon>
        <taxon>Bacillota</taxon>
        <taxon>Bacilli</taxon>
        <taxon>Lactobacillales</taxon>
        <taxon>Enterococcaceae</taxon>
        <taxon>Enterococcus</taxon>
    </lineage>
</organism>
<evidence type="ECO:0000256" key="4">
    <source>
        <dbReference type="ARBA" id="ARBA00022475"/>
    </source>
</evidence>
<dbReference type="GO" id="GO:0006935">
    <property type="term" value="P:chemotaxis"/>
    <property type="evidence" value="ECO:0007669"/>
    <property type="project" value="UniProtKB-KW"/>
</dbReference>
<keyword evidence="9 10" id="KW-0472">Membrane</keyword>
<dbReference type="PANTHER" id="PTHR35091:SF2">
    <property type="entry name" value="FLAGELLAR PROTEIN FLIL"/>
    <property type="match status" value="1"/>
</dbReference>
<evidence type="ECO:0000313" key="12">
    <source>
        <dbReference type="EMBL" id="MDL4936439.1"/>
    </source>
</evidence>
<evidence type="ECO:0000256" key="2">
    <source>
        <dbReference type="ARBA" id="ARBA00004162"/>
    </source>
</evidence>
<dbReference type="Proteomes" id="UP000516696">
    <property type="component" value="Chromosome"/>
</dbReference>
<evidence type="ECO:0000313" key="11">
    <source>
        <dbReference type="EMBL" id="MBA0972420.1"/>
    </source>
</evidence>
<evidence type="ECO:0000256" key="8">
    <source>
        <dbReference type="ARBA" id="ARBA00022989"/>
    </source>
</evidence>
<evidence type="ECO:0000256" key="7">
    <source>
        <dbReference type="ARBA" id="ARBA00022779"/>
    </source>
</evidence>
<keyword evidence="15" id="KW-1185">Reference proteome</keyword>
<dbReference type="EMBL" id="JASUBT010000008">
    <property type="protein sequence ID" value="MDL4936439.1"/>
    <property type="molecule type" value="Genomic_DNA"/>
</dbReference>
<evidence type="ECO:0000313" key="17">
    <source>
        <dbReference type="Proteomes" id="UP000571857"/>
    </source>
</evidence>
<dbReference type="GeneID" id="93222571"/>
<evidence type="ECO:0000256" key="1">
    <source>
        <dbReference type="ARBA" id="ARBA00002254"/>
    </source>
</evidence>
<keyword evidence="11" id="KW-0282">Flagellum</keyword>
<evidence type="ECO:0000256" key="3">
    <source>
        <dbReference type="ARBA" id="ARBA00008281"/>
    </source>
</evidence>
<dbReference type="Pfam" id="PF03748">
    <property type="entry name" value="FliL"/>
    <property type="match status" value="1"/>
</dbReference>
<proteinExistence type="inferred from homology"/>